<dbReference type="Pfam" id="PF24572">
    <property type="entry name" value="RBD_RDR6"/>
    <property type="match status" value="1"/>
</dbReference>
<dbReference type="Pfam" id="PF24577">
    <property type="entry name" value="RDR6_2nd"/>
    <property type="match status" value="1"/>
</dbReference>
<dbReference type="Proteomes" id="UP001415857">
    <property type="component" value="Unassembled WGS sequence"/>
</dbReference>
<dbReference type="AlphaFoldDB" id="A0AAP0RKM3"/>
<evidence type="ECO:0000313" key="3">
    <source>
        <dbReference type="EMBL" id="KAK9279822.1"/>
    </source>
</evidence>
<dbReference type="InterPro" id="IPR057297">
    <property type="entry name" value="RDR6-like_2nd"/>
</dbReference>
<dbReference type="EMBL" id="JBBPBK010000008">
    <property type="protein sequence ID" value="KAK9279822.1"/>
    <property type="molecule type" value="Genomic_DNA"/>
</dbReference>
<protein>
    <submittedName>
        <fullName evidence="3">Uncharacterized protein</fullName>
    </submittedName>
</protein>
<evidence type="ECO:0000259" key="2">
    <source>
        <dbReference type="Pfam" id="PF24577"/>
    </source>
</evidence>
<organism evidence="3 4">
    <name type="scientific">Liquidambar formosana</name>
    <name type="common">Formosan gum</name>
    <dbReference type="NCBI Taxonomy" id="63359"/>
    <lineage>
        <taxon>Eukaryota</taxon>
        <taxon>Viridiplantae</taxon>
        <taxon>Streptophyta</taxon>
        <taxon>Embryophyta</taxon>
        <taxon>Tracheophyta</taxon>
        <taxon>Spermatophyta</taxon>
        <taxon>Magnoliopsida</taxon>
        <taxon>eudicotyledons</taxon>
        <taxon>Gunneridae</taxon>
        <taxon>Pentapetalae</taxon>
        <taxon>Saxifragales</taxon>
        <taxon>Altingiaceae</taxon>
        <taxon>Liquidambar</taxon>
    </lineage>
</organism>
<sequence length="232" mass="26178">MESEGSDKDMVVTQISFGGFDSYVTAKELTEYLEDTIGLVWRCRLKTSSTPPESFPNFEINIDEIQRTDDYKKVEPHAFAHFVSPESVNCAVDAAGRGELFLNNQHLKVSLGPENPFRINQRRRTTTPFSFKDVCVEIGVLVSRAEFFVGWKGPATGVDFLVDPFDGTCKFLFTKDTAFSFKGKVKHAVIKCDFKMEFMVRDINEVSEYKDMSSLIVLLQLASSPLNLLQNS</sequence>
<evidence type="ECO:0000259" key="1">
    <source>
        <dbReference type="Pfam" id="PF24572"/>
    </source>
</evidence>
<reference evidence="3 4" key="1">
    <citation type="journal article" date="2024" name="Plant J.">
        <title>Genome sequences and population genomics reveal climatic adaptation and genomic divergence between two closely related sweetgum species.</title>
        <authorList>
            <person name="Xu W.Q."/>
            <person name="Ren C.Q."/>
            <person name="Zhang X.Y."/>
            <person name="Comes H.P."/>
            <person name="Liu X.H."/>
            <person name="Li Y.G."/>
            <person name="Kettle C.J."/>
            <person name="Jalonen R."/>
            <person name="Gaisberger H."/>
            <person name="Ma Y.Z."/>
            <person name="Qiu Y.X."/>
        </authorList>
    </citation>
    <scope>NUCLEOTIDE SEQUENCE [LARGE SCALE GENOMIC DNA]</scope>
    <source>
        <strain evidence="3">Hangzhou</strain>
    </source>
</reference>
<name>A0AAP0RKM3_LIQFO</name>
<accession>A0AAP0RKM3</accession>
<gene>
    <name evidence="3" type="ORF">L1049_013504</name>
</gene>
<feature type="domain" description="RNA-dependent RNA polymerase 6-like second" evidence="2">
    <location>
        <begin position="131"/>
        <end position="226"/>
    </location>
</feature>
<dbReference type="InterPro" id="IPR057298">
    <property type="entry name" value="RDR6-like_RBD"/>
</dbReference>
<keyword evidence="4" id="KW-1185">Reference proteome</keyword>
<comment type="caution">
    <text evidence="3">The sequence shown here is derived from an EMBL/GenBank/DDBJ whole genome shotgun (WGS) entry which is preliminary data.</text>
</comment>
<proteinExistence type="predicted"/>
<feature type="domain" description="RNA-dependent RNA polymerase 6-like RNA-binding" evidence="1">
    <location>
        <begin position="11"/>
        <end position="110"/>
    </location>
</feature>
<evidence type="ECO:0000313" key="4">
    <source>
        <dbReference type="Proteomes" id="UP001415857"/>
    </source>
</evidence>